<dbReference type="GO" id="GO:0009922">
    <property type="term" value="F:fatty acid elongase activity"/>
    <property type="evidence" value="ECO:0007669"/>
    <property type="project" value="UniProtKB-EC"/>
</dbReference>
<name>A0A6A1V207_9ROSI</name>
<feature type="domain" description="FAE" evidence="3">
    <location>
        <begin position="30"/>
        <end position="71"/>
    </location>
</feature>
<reference evidence="4 5" key="1">
    <citation type="journal article" date="2019" name="Plant Biotechnol. J.">
        <title>The red bayberry genome and genetic basis of sex determination.</title>
        <authorList>
            <person name="Jia H.M."/>
            <person name="Jia H.J."/>
            <person name="Cai Q.L."/>
            <person name="Wang Y."/>
            <person name="Zhao H.B."/>
            <person name="Yang W.F."/>
            <person name="Wang G.Y."/>
            <person name="Li Y.H."/>
            <person name="Zhan D.L."/>
            <person name="Shen Y.T."/>
            <person name="Niu Q.F."/>
            <person name="Chang L."/>
            <person name="Qiu J."/>
            <person name="Zhao L."/>
            <person name="Xie H.B."/>
            <person name="Fu W.Y."/>
            <person name="Jin J."/>
            <person name="Li X.W."/>
            <person name="Jiao Y."/>
            <person name="Zhou C.C."/>
            <person name="Tu T."/>
            <person name="Chai C.Y."/>
            <person name="Gao J.L."/>
            <person name="Fan L.J."/>
            <person name="van de Weg E."/>
            <person name="Wang J.Y."/>
            <person name="Gao Z.S."/>
        </authorList>
    </citation>
    <scope>NUCLEOTIDE SEQUENCE [LARGE SCALE GENOMIC DNA]</scope>
    <source>
        <tissue evidence="4">Leaves</tissue>
    </source>
</reference>
<evidence type="ECO:0000259" key="3">
    <source>
        <dbReference type="Pfam" id="PF08392"/>
    </source>
</evidence>
<evidence type="ECO:0000256" key="2">
    <source>
        <dbReference type="ARBA" id="ARBA00047375"/>
    </source>
</evidence>
<comment type="caution">
    <text evidence="4">The sequence shown here is derived from an EMBL/GenBank/DDBJ whole genome shotgun (WGS) entry which is preliminary data.</text>
</comment>
<dbReference type="GO" id="GO:0016020">
    <property type="term" value="C:membrane"/>
    <property type="evidence" value="ECO:0007669"/>
    <property type="project" value="InterPro"/>
</dbReference>
<dbReference type="InterPro" id="IPR013601">
    <property type="entry name" value="FAE1_typ3_polyketide_synth"/>
</dbReference>
<organism evidence="4 5">
    <name type="scientific">Morella rubra</name>
    <name type="common">Chinese bayberry</name>
    <dbReference type="NCBI Taxonomy" id="262757"/>
    <lineage>
        <taxon>Eukaryota</taxon>
        <taxon>Viridiplantae</taxon>
        <taxon>Streptophyta</taxon>
        <taxon>Embryophyta</taxon>
        <taxon>Tracheophyta</taxon>
        <taxon>Spermatophyta</taxon>
        <taxon>Magnoliopsida</taxon>
        <taxon>eudicotyledons</taxon>
        <taxon>Gunneridae</taxon>
        <taxon>Pentapetalae</taxon>
        <taxon>rosids</taxon>
        <taxon>fabids</taxon>
        <taxon>Fagales</taxon>
        <taxon>Myricaceae</taxon>
        <taxon>Morella</taxon>
    </lineage>
</organism>
<evidence type="ECO:0000313" key="4">
    <source>
        <dbReference type="EMBL" id="KAB1206296.1"/>
    </source>
</evidence>
<keyword evidence="1" id="KW-0808">Transferase</keyword>
<dbReference type="GO" id="GO:0006633">
    <property type="term" value="P:fatty acid biosynthetic process"/>
    <property type="evidence" value="ECO:0007669"/>
    <property type="project" value="InterPro"/>
</dbReference>
<protein>
    <submittedName>
        <fullName evidence="4">3-ketoacyl-CoA synthase 10</fullName>
    </submittedName>
</protein>
<accession>A0A6A1V207</accession>
<dbReference type="SUPFAM" id="SSF53901">
    <property type="entry name" value="Thiolase-like"/>
    <property type="match status" value="1"/>
</dbReference>
<comment type="catalytic activity">
    <reaction evidence="2">
        <text>a very-long-chain acyl-CoA + malonyl-CoA + H(+) = a very-long-chain 3-oxoacyl-CoA + CO2 + CoA</text>
        <dbReference type="Rhea" id="RHEA:32727"/>
        <dbReference type="ChEBI" id="CHEBI:15378"/>
        <dbReference type="ChEBI" id="CHEBI:16526"/>
        <dbReference type="ChEBI" id="CHEBI:57287"/>
        <dbReference type="ChEBI" id="CHEBI:57384"/>
        <dbReference type="ChEBI" id="CHEBI:90725"/>
        <dbReference type="ChEBI" id="CHEBI:90736"/>
        <dbReference type="EC" id="2.3.1.199"/>
    </reaction>
</comment>
<evidence type="ECO:0000256" key="1">
    <source>
        <dbReference type="ARBA" id="ARBA00023315"/>
    </source>
</evidence>
<dbReference type="AlphaFoldDB" id="A0A6A1V207"/>
<keyword evidence="1" id="KW-0012">Acyltransferase</keyword>
<dbReference type="InterPro" id="IPR016039">
    <property type="entry name" value="Thiolase-like"/>
</dbReference>
<evidence type="ECO:0000313" key="5">
    <source>
        <dbReference type="Proteomes" id="UP000516437"/>
    </source>
</evidence>
<keyword evidence="5" id="KW-1185">Reference proteome</keyword>
<dbReference type="OrthoDB" id="1929806at2759"/>
<dbReference type="Pfam" id="PF08392">
    <property type="entry name" value="FAE1_CUT1_RppA"/>
    <property type="match status" value="1"/>
</dbReference>
<gene>
    <name evidence="4" type="ORF">CJ030_MR7G011789</name>
</gene>
<proteinExistence type="predicted"/>
<dbReference type="Gene3D" id="3.40.47.10">
    <property type="match status" value="1"/>
</dbReference>
<dbReference type="Proteomes" id="UP000516437">
    <property type="component" value="Chromosome 7"/>
</dbReference>
<dbReference type="InterPro" id="IPR012392">
    <property type="entry name" value="3-ktacl-CoA_syn"/>
</dbReference>
<dbReference type="PANTHER" id="PTHR31561">
    <property type="entry name" value="3-KETOACYL-COA SYNTHASE"/>
    <property type="match status" value="1"/>
</dbReference>
<dbReference type="EMBL" id="RXIC02000025">
    <property type="protein sequence ID" value="KAB1206296.1"/>
    <property type="molecule type" value="Genomic_DNA"/>
</dbReference>
<sequence length="76" mass="8072">MKEGGAEASMHLQPHTLALGHDYEPLQDEGNILSYNLGGMGCSAGIKAVDLARDMLESNPNNCAVVVSTEIGFRLL</sequence>